<evidence type="ECO:0000313" key="18">
    <source>
        <dbReference type="Proteomes" id="UP000271227"/>
    </source>
</evidence>
<name>A0A3M0CXG7_9PROT</name>
<evidence type="ECO:0000256" key="6">
    <source>
        <dbReference type="ARBA" id="ARBA00022801"/>
    </source>
</evidence>
<dbReference type="FunFam" id="1.10.860.10:FF:000001">
    <property type="entry name" value="Replicative DNA helicase"/>
    <property type="match status" value="1"/>
</dbReference>
<dbReference type="Gene3D" id="1.10.860.10">
    <property type="entry name" value="DNAb Helicase, Chain A"/>
    <property type="match status" value="1"/>
</dbReference>
<proteinExistence type="inferred from homology"/>
<comment type="function">
    <text evidence="11 14">The main replicative DNA helicase, it participates in initiation and elongation during chromosome replication. Travels ahead of the DNA replisome, separating dsDNA into templates for DNA synthesis. A processive ATP-dependent 5'-3' DNA helicase it has DNA-dependent ATPase activity.</text>
</comment>
<dbReference type="InterPro" id="IPR036185">
    <property type="entry name" value="DNA_heli_DnaB-like_N_sf"/>
</dbReference>
<evidence type="ECO:0000256" key="4">
    <source>
        <dbReference type="ARBA" id="ARBA00022705"/>
    </source>
</evidence>
<evidence type="ECO:0000256" key="15">
    <source>
        <dbReference type="SAM" id="MobiDB-lite"/>
    </source>
</evidence>
<dbReference type="GO" id="GO:0016887">
    <property type="term" value="F:ATP hydrolysis activity"/>
    <property type="evidence" value="ECO:0007669"/>
    <property type="project" value="RHEA"/>
</dbReference>
<accession>A0A3M0CXG7</accession>
<dbReference type="InterPro" id="IPR007692">
    <property type="entry name" value="DNA_helicase_DnaB"/>
</dbReference>
<dbReference type="GO" id="GO:0043139">
    <property type="term" value="F:5'-3' DNA helicase activity"/>
    <property type="evidence" value="ECO:0007669"/>
    <property type="project" value="UniProtKB-EC"/>
</dbReference>
<dbReference type="RefSeq" id="WP_121937927.1">
    <property type="nucleotide sequence ID" value="NZ_REFR01000010.1"/>
</dbReference>
<comment type="subunit">
    <text evidence="2">Homohexamer.</text>
</comment>
<dbReference type="NCBIfam" id="NF006606">
    <property type="entry name" value="PRK09165.1"/>
    <property type="match status" value="1"/>
</dbReference>
<keyword evidence="9 14" id="KW-0238">DNA-binding</keyword>
<dbReference type="InParanoid" id="A0A3M0CXG7"/>
<gene>
    <name evidence="17" type="ORF">BXY39_1208</name>
</gene>
<evidence type="ECO:0000256" key="11">
    <source>
        <dbReference type="ARBA" id="ARBA00044932"/>
    </source>
</evidence>
<dbReference type="SUPFAM" id="SSF48024">
    <property type="entry name" value="N-terminal domain of DnaB helicase"/>
    <property type="match status" value="1"/>
</dbReference>
<dbReference type="PANTHER" id="PTHR30153">
    <property type="entry name" value="REPLICATIVE DNA HELICASE DNAB"/>
    <property type="match status" value="1"/>
</dbReference>
<dbReference type="InterPro" id="IPR007694">
    <property type="entry name" value="DNA_helicase_DnaB-like_C"/>
</dbReference>
<evidence type="ECO:0000256" key="12">
    <source>
        <dbReference type="ARBA" id="ARBA00048954"/>
    </source>
</evidence>
<dbReference type="GO" id="GO:0003677">
    <property type="term" value="F:DNA binding"/>
    <property type="evidence" value="ECO:0007669"/>
    <property type="project" value="UniProtKB-UniRule"/>
</dbReference>
<dbReference type="GO" id="GO:0005524">
    <property type="term" value="F:ATP binding"/>
    <property type="evidence" value="ECO:0007669"/>
    <property type="project" value="UniProtKB-UniRule"/>
</dbReference>
<evidence type="ECO:0000256" key="14">
    <source>
        <dbReference type="RuleBase" id="RU362085"/>
    </source>
</evidence>
<evidence type="ECO:0000256" key="13">
    <source>
        <dbReference type="NCBIfam" id="TIGR00665"/>
    </source>
</evidence>
<evidence type="ECO:0000256" key="8">
    <source>
        <dbReference type="ARBA" id="ARBA00022840"/>
    </source>
</evidence>
<dbReference type="NCBIfam" id="TIGR00665">
    <property type="entry name" value="DnaB"/>
    <property type="match status" value="1"/>
</dbReference>
<dbReference type="InterPro" id="IPR007693">
    <property type="entry name" value="DNA_helicase_DnaB-like_N"/>
</dbReference>
<dbReference type="PANTHER" id="PTHR30153:SF2">
    <property type="entry name" value="REPLICATIVE DNA HELICASE"/>
    <property type="match status" value="1"/>
</dbReference>
<dbReference type="PROSITE" id="PS51199">
    <property type="entry name" value="SF4_HELICASE"/>
    <property type="match status" value="1"/>
</dbReference>
<feature type="region of interest" description="Disordered" evidence="15">
    <location>
        <begin position="1"/>
        <end position="30"/>
    </location>
</feature>
<comment type="caution">
    <text evidence="17">The sequence shown here is derived from an EMBL/GenBank/DDBJ whole genome shotgun (WGS) entry which is preliminary data.</text>
</comment>
<dbReference type="GO" id="GO:0005829">
    <property type="term" value="C:cytosol"/>
    <property type="evidence" value="ECO:0007669"/>
    <property type="project" value="TreeGrafter"/>
</dbReference>
<dbReference type="Proteomes" id="UP000271227">
    <property type="component" value="Unassembled WGS sequence"/>
</dbReference>
<keyword evidence="4 14" id="KW-0235">DNA replication</keyword>
<keyword evidence="8 14" id="KW-0067">ATP-binding</keyword>
<dbReference type="EC" id="5.6.2.3" evidence="13 14"/>
<evidence type="ECO:0000256" key="10">
    <source>
        <dbReference type="ARBA" id="ARBA00023235"/>
    </source>
</evidence>
<protein>
    <recommendedName>
        <fullName evidence="13 14">Replicative DNA helicase</fullName>
        <ecNumber evidence="13 14">5.6.2.3</ecNumber>
    </recommendedName>
</protein>
<dbReference type="Pfam" id="PF00772">
    <property type="entry name" value="DnaB"/>
    <property type="match status" value="1"/>
</dbReference>
<comment type="similarity">
    <text evidence="1 14">Belongs to the helicase family. DnaB subfamily.</text>
</comment>
<dbReference type="FunCoup" id="A0A3M0CXG7">
    <property type="interactions" value="237"/>
</dbReference>
<dbReference type="Gene3D" id="3.40.50.300">
    <property type="entry name" value="P-loop containing nucleotide triphosphate hydrolases"/>
    <property type="match status" value="1"/>
</dbReference>
<evidence type="ECO:0000256" key="9">
    <source>
        <dbReference type="ARBA" id="ARBA00023125"/>
    </source>
</evidence>
<keyword evidence="7 14" id="KW-0347">Helicase</keyword>
<dbReference type="InterPro" id="IPR016136">
    <property type="entry name" value="DNA_helicase_N/primase_C"/>
</dbReference>
<organism evidence="17 18">
    <name type="scientific">Eilatimonas milleporae</name>
    <dbReference type="NCBI Taxonomy" id="911205"/>
    <lineage>
        <taxon>Bacteria</taxon>
        <taxon>Pseudomonadati</taxon>
        <taxon>Pseudomonadota</taxon>
        <taxon>Alphaproteobacteria</taxon>
        <taxon>Kordiimonadales</taxon>
        <taxon>Kordiimonadaceae</taxon>
        <taxon>Eilatimonas</taxon>
    </lineage>
</organism>
<dbReference type="CDD" id="cd00984">
    <property type="entry name" value="DnaB_C"/>
    <property type="match status" value="1"/>
</dbReference>
<keyword evidence="18" id="KW-1185">Reference proteome</keyword>
<dbReference type="EMBL" id="REFR01000010">
    <property type="protein sequence ID" value="RMB08573.1"/>
    <property type="molecule type" value="Genomic_DNA"/>
</dbReference>
<reference evidence="17 18" key="1">
    <citation type="submission" date="2018-10" db="EMBL/GenBank/DDBJ databases">
        <title>Genomic Encyclopedia of Archaeal and Bacterial Type Strains, Phase II (KMG-II): from individual species to whole genera.</title>
        <authorList>
            <person name="Goeker M."/>
        </authorList>
    </citation>
    <scope>NUCLEOTIDE SEQUENCE [LARGE SCALE GENOMIC DNA]</scope>
    <source>
        <strain evidence="17 18">DSM 25217</strain>
    </source>
</reference>
<sequence>METLKTAAANDTGGDTHAPEDNGDNCNNALGYRRPPHNLEAEQALLGAILVNNEAAQKVQSFLLAEHFFESVHGRIYESILRLMDKNQLADPVKLKPYFEEDESLHDVGGAQYLVRLAASAATIINAEDYGRAIYDLALRRSLIQIGEDMVNDAYDAPVDTEASEQISDAEKQLFDLAELGQVDGGAQPFSRALRVAVEHIENAYKDPDSLSGITTGLSSVNAMMGGLHNSDLVILAGRPAMGKTALATNIAFNAAKRWAEDLEAGHDMDRSKGAVVAFFSLEMSADQLAARILSDRSNLFYEGHKPIQSHDMRQGKLDEAQFEAIARAAMELEDTPLFIDDTPALSISALRTRARRLKRQHKMGLVVVDYLQLLRGSGTGGASESRVQEISEITRGLKSLAKELHVPVIALSQLSRQVEQRENKRPMLSDLRESGSIEQDADMVMFVFREEYYKEKEQPSEGETEKFAQWQADMEQLYGKAELIIGKQRHGPVGTVKLSFDKEKTRFSDLIEEDHLPDRMG</sequence>
<evidence type="ECO:0000256" key="5">
    <source>
        <dbReference type="ARBA" id="ARBA00022741"/>
    </source>
</evidence>
<evidence type="ECO:0000256" key="7">
    <source>
        <dbReference type="ARBA" id="ARBA00022806"/>
    </source>
</evidence>
<evidence type="ECO:0000256" key="2">
    <source>
        <dbReference type="ARBA" id="ARBA00011643"/>
    </source>
</evidence>
<keyword evidence="6 14" id="KW-0378">Hydrolase</keyword>
<dbReference type="OrthoDB" id="9773982at2"/>
<feature type="domain" description="SF4 helicase" evidence="16">
    <location>
        <begin position="207"/>
        <end position="515"/>
    </location>
</feature>
<dbReference type="GO" id="GO:1990077">
    <property type="term" value="C:primosome complex"/>
    <property type="evidence" value="ECO:0007669"/>
    <property type="project" value="UniProtKB-UniRule"/>
</dbReference>
<evidence type="ECO:0000313" key="17">
    <source>
        <dbReference type="EMBL" id="RMB08573.1"/>
    </source>
</evidence>
<dbReference type="SUPFAM" id="SSF52540">
    <property type="entry name" value="P-loop containing nucleoside triphosphate hydrolases"/>
    <property type="match status" value="1"/>
</dbReference>
<dbReference type="InterPro" id="IPR027417">
    <property type="entry name" value="P-loop_NTPase"/>
</dbReference>
<keyword evidence="5 14" id="KW-0547">Nucleotide-binding</keyword>
<evidence type="ECO:0000259" key="16">
    <source>
        <dbReference type="PROSITE" id="PS51199"/>
    </source>
</evidence>
<evidence type="ECO:0000256" key="3">
    <source>
        <dbReference type="ARBA" id="ARBA00022515"/>
    </source>
</evidence>
<dbReference type="Pfam" id="PF03796">
    <property type="entry name" value="DnaB_C"/>
    <property type="match status" value="1"/>
</dbReference>
<evidence type="ECO:0000256" key="1">
    <source>
        <dbReference type="ARBA" id="ARBA00008428"/>
    </source>
</evidence>
<dbReference type="AlphaFoldDB" id="A0A3M0CXG7"/>
<comment type="catalytic activity">
    <reaction evidence="12 14">
        <text>ATP + H2O = ADP + phosphate + H(+)</text>
        <dbReference type="Rhea" id="RHEA:13065"/>
        <dbReference type="ChEBI" id="CHEBI:15377"/>
        <dbReference type="ChEBI" id="CHEBI:15378"/>
        <dbReference type="ChEBI" id="CHEBI:30616"/>
        <dbReference type="ChEBI" id="CHEBI:43474"/>
        <dbReference type="ChEBI" id="CHEBI:456216"/>
        <dbReference type="EC" id="5.6.2.3"/>
    </reaction>
</comment>
<keyword evidence="3 14" id="KW-0639">Primosome</keyword>
<dbReference type="GO" id="GO:0006269">
    <property type="term" value="P:DNA replication, synthesis of primer"/>
    <property type="evidence" value="ECO:0007669"/>
    <property type="project" value="UniProtKB-UniRule"/>
</dbReference>
<keyword evidence="10" id="KW-0413">Isomerase</keyword>